<feature type="compositionally biased region" description="Polar residues" evidence="6">
    <location>
        <begin position="37"/>
        <end position="47"/>
    </location>
</feature>
<feature type="region of interest" description="Disordered" evidence="6">
    <location>
        <begin position="1"/>
        <end position="255"/>
    </location>
</feature>
<dbReference type="GO" id="GO:0008017">
    <property type="term" value="F:microtubule binding"/>
    <property type="evidence" value="ECO:0007669"/>
    <property type="project" value="InterPro"/>
</dbReference>
<keyword evidence="4" id="KW-0493">Microtubule</keyword>
<feature type="compositionally biased region" description="Polar residues" evidence="6">
    <location>
        <begin position="197"/>
        <end position="206"/>
    </location>
</feature>
<reference evidence="9" key="2">
    <citation type="submission" date="2025-08" db="UniProtKB">
        <authorList>
            <consortium name="RefSeq"/>
        </authorList>
    </citation>
    <scope>IDENTIFICATION</scope>
    <source>
        <tissue evidence="9">Leaves</tissue>
    </source>
</reference>
<evidence type="ECO:0000256" key="3">
    <source>
        <dbReference type="ARBA" id="ARBA00022490"/>
    </source>
</evidence>
<dbReference type="GO" id="GO:0005874">
    <property type="term" value="C:microtubule"/>
    <property type="evidence" value="ECO:0007669"/>
    <property type="project" value="UniProtKB-KW"/>
</dbReference>
<dbReference type="AlphaFoldDB" id="A0A6P6SMX0"/>
<dbReference type="InterPro" id="IPR027329">
    <property type="entry name" value="TPX2_C"/>
</dbReference>
<feature type="region of interest" description="Disordered" evidence="6">
    <location>
        <begin position="279"/>
        <end position="453"/>
    </location>
</feature>
<organism evidence="8 9">
    <name type="scientific">Coffea arabica</name>
    <name type="common">Arabian coffee</name>
    <dbReference type="NCBI Taxonomy" id="13443"/>
    <lineage>
        <taxon>Eukaryota</taxon>
        <taxon>Viridiplantae</taxon>
        <taxon>Streptophyta</taxon>
        <taxon>Embryophyta</taxon>
        <taxon>Tracheophyta</taxon>
        <taxon>Spermatophyta</taxon>
        <taxon>Magnoliopsida</taxon>
        <taxon>eudicotyledons</taxon>
        <taxon>Gunneridae</taxon>
        <taxon>Pentapetalae</taxon>
        <taxon>asterids</taxon>
        <taxon>lamiids</taxon>
        <taxon>Gentianales</taxon>
        <taxon>Rubiaceae</taxon>
        <taxon>Ixoroideae</taxon>
        <taxon>Gardenieae complex</taxon>
        <taxon>Bertiereae - Coffeeae clade</taxon>
        <taxon>Coffeeae</taxon>
        <taxon>Coffea</taxon>
    </lineage>
</organism>
<evidence type="ECO:0000313" key="9">
    <source>
        <dbReference type="RefSeq" id="XP_027067218.1"/>
    </source>
</evidence>
<dbReference type="PANTHER" id="PTHR46372">
    <property type="entry name" value="PROTEIN WVD2-LIKE 3"/>
    <property type="match status" value="1"/>
</dbReference>
<dbReference type="Proteomes" id="UP001652660">
    <property type="component" value="Chromosome 6c"/>
</dbReference>
<name>A0A6P6SMX0_COFAR</name>
<comment type="similarity">
    <text evidence="2">Belongs to the TPX2 family.</text>
</comment>
<gene>
    <name evidence="9" type="primary">LOC113692838</name>
</gene>
<feature type="compositionally biased region" description="Basic and acidic residues" evidence="6">
    <location>
        <begin position="279"/>
        <end position="300"/>
    </location>
</feature>
<keyword evidence="5" id="KW-0206">Cytoskeleton</keyword>
<reference evidence="8" key="1">
    <citation type="journal article" date="2025" name="Foods">
        <title>Unveiling the Microbial Signatures of Arabica Coffee Cherries: Insights into Ripeness Specific Diversity, Functional Traits, and Implications for Quality and Safety.</title>
        <authorList>
            <consortium name="RefSeq"/>
            <person name="Tenea G.N."/>
            <person name="Cifuentes V."/>
            <person name="Reyes P."/>
            <person name="Cevallos-Vallejos M."/>
        </authorList>
    </citation>
    <scope>NUCLEOTIDE SEQUENCE [LARGE SCALE GENOMIC DNA]</scope>
</reference>
<dbReference type="PANTHER" id="PTHR46372:SF26">
    <property type="entry name" value="(WILD MALAYSIAN BANANA) HYPOTHETICAL PROTEIN"/>
    <property type="match status" value="1"/>
</dbReference>
<dbReference type="GO" id="GO:0000226">
    <property type="term" value="P:microtubule cytoskeleton organization"/>
    <property type="evidence" value="ECO:0007669"/>
    <property type="project" value="InterPro"/>
</dbReference>
<sequence>MESENGVQVEDEKSGFVGMRTNGGPGSVQDVKEDGSVKNNEQASDENGFSEMKAKVTIKISGSGTELSKTNSNVNTKNSRTGSKHNSLKKNKNTGNQDSLGASALHARKTKASLTQSLSFPARVSHPDGMTRSTDALTAKLGSRHSQTIGVKAEAARSNGTLSSSARLNQVSKGVATNAGGTISKRTSLGSLPCLRQSLSTKSVSANGIAKKAVSEESPDQNPKSIRTGEDDARSTASSSTTPRGQRRASVAGFSFRLEERAEKRKEFFSKMEEKIHAKEAEKSNLQAKSKESQEAEIKQFRRSLTFKATPMPSFYKEPPQKVELKKIPTTRPVSPKLGRAKSSINESSENGATCPGNAAVTDKGKSPKDFQANGDKGSSASKKQLKRFPSKSQNREPLAAKAEGKSGKIKVQPTEGKACTENSEDIQNESTVHSLELAGEVEMEADKNSAED</sequence>
<evidence type="ECO:0000313" key="8">
    <source>
        <dbReference type="Proteomes" id="UP001652660"/>
    </source>
</evidence>
<dbReference type="InterPro" id="IPR044806">
    <property type="entry name" value="WVD2/WDL1-4"/>
</dbReference>
<dbReference type="OrthoDB" id="1939285at2759"/>
<feature type="compositionally biased region" description="Low complexity" evidence="6">
    <location>
        <begin position="68"/>
        <end position="79"/>
    </location>
</feature>
<feature type="compositionally biased region" description="Basic residues" evidence="6">
    <location>
        <begin position="82"/>
        <end position="92"/>
    </location>
</feature>
<feature type="domain" description="TPX2 C-terminal" evidence="7">
    <location>
        <begin position="254"/>
        <end position="328"/>
    </location>
</feature>
<evidence type="ECO:0000256" key="5">
    <source>
        <dbReference type="ARBA" id="ARBA00023212"/>
    </source>
</evidence>
<feature type="compositionally biased region" description="Polar residues" evidence="6">
    <location>
        <begin position="179"/>
        <end position="190"/>
    </location>
</feature>
<evidence type="ECO:0000256" key="1">
    <source>
        <dbReference type="ARBA" id="ARBA00004245"/>
    </source>
</evidence>
<dbReference type="GeneID" id="113692838"/>
<feature type="compositionally biased region" description="Polar residues" evidence="6">
    <location>
        <begin position="343"/>
        <end position="352"/>
    </location>
</feature>
<accession>A0A6P6SMX0</accession>
<feature type="compositionally biased region" description="Polar residues" evidence="6">
    <location>
        <begin position="158"/>
        <end position="172"/>
    </location>
</feature>
<evidence type="ECO:0000259" key="7">
    <source>
        <dbReference type="Pfam" id="PF06886"/>
    </source>
</evidence>
<keyword evidence="3" id="KW-0963">Cytoplasm</keyword>
<dbReference type="RefSeq" id="XP_027067218.1">
    <property type="nucleotide sequence ID" value="XM_027211417.2"/>
</dbReference>
<evidence type="ECO:0000256" key="4">
    <source>
        <dbReference type="ARBA" id="ARBA00022701"/>
    </source>
</evidence>
<proteinExistence type="inferred from homology"/>
<evidence type="ECO:0000256" key="2">
    <source>
        <dbReference type="ARBA" id="ARBA00005885"/>
    </source>
</evidence>
<evidence type="ECO:0000256" key="6">
    <source>
        <dbReference type="SAM" id="MobiDB-lite"/>
    </source>
</evidence>
<comment type="subcellular location">
    <subcellularLocation>
        <location evidence="1">Cytoplasm</location>
        <location evidence="1">Cytoskeleton</location>
    </subcellularLocation>
</comment>
<protein>
    <submittedName>
        <fullName evidence="9">Uncharacterized protein isoform X1</fullName>
    </submittedName>
</protein>
<dbReference type="Pfam" id="PF06886">
    <property type="entry name" value="TPX2"/>
    <property type="match status" value="1"/>
</dbReference>
<keyword evidence="8" id="KW-1185">Reference proteome</keyword>